<sequence>MYSASEGLITSLTKPDGEIVSFGYRTSEVVQCPGEPCSRPVIVVENLVRLQSVTNNLGYQLQFDYRSSQPRYFLGEDYSGFFLPQSVTAFNRTEFACPLNIAAACSPTGDWPKLTFATTDPFWFEVTDALGRVTQSTLSPPPRVFTYRPPGAASPTVSVTLDASWRASLVTIGGSSWSYTYADVGAQRTTTTMNPGGSTRSLVSSLTTGLPVSQTNELGKTTSLTHDTNGRLTQISYPEGNKVQYAYDSRGNITELKQVAKAGSGLADLVQTAFYPASCSNPKTCNQPEWTEDTAGQRTDYTYDTAHGGILTVTAPAATGGGTRPQQRFSYTQMYAWYKLTPAGAVAQAPSQVWRLTQTSACSSGASPGCIGTANETRTTLGYGATGVGNNRVLLSTTIADGTGSTSSTTTRTLTTVSDVATIDGPLSGAADTSYYFYDVMRNPLGVISPDPDAGGPLLRRAVKLSYNASGLVSAVERGTATGTTLADLTGMSALLRTETDFDTLLRPSASRLKSGATTLSLRQVSYDSRGRLDCEVLRMNAAAFGSAPAACTLGTTGAHGPDRISKYTYNNASQLTEITGAYGTAEAGPDVRYTYTDNGRQATVKDEKGNLTTYVYDGFDRVSRLRYPDPSTLGSSSTTDYEEYSFNTVGRMTGHRLRSGQTISFAYDNLGRMTTRTPPSPQAAVTYAYDNFGRMTSAVQTGHTVSFTYDALGRQLTEVSPQGMMSYQYDAAGRRTQATWPDAFYVTYDYDLANAVTSIRENGLAALVTYTYDNLGRLAYTARGNGVNTMNVFNSASQLDSMAHDLAGTAQDQTLSFTYNMAGQILTRGMTNNIYQMSGLTNLDHNFTVNGLDQYLTGPASYTYDTRGSLTSDGTRTYAYDFDNRLTGVTGVGGAVTLNYDPAGRLYQTAQVSGATTRFLYDGANLAAEYNGSNVLQKRYIPGPGLDTPLVAYTGSGTGTKHWLITDERGSVIAETNGTGAATQINAYDEYGIPKSGNAGRFGYTGQIWIAEVQLYSYRNRVYHPRLGRFLQTDPIGQAGGLNLYAYVGNDPVNRIDPWGLKGFNPRECENVEGVLVCGGVTVTSPKLEPPPRQVSTRLMLLWNSDYASLWYRVNFLPGGAAAGSTSQDDKTQCPTGARLHLGYGAGGTLFGGVVGGSAGWNTSGSVPWESLPLIGDGSFRGTQFGASGSVTPLAGFGGFAGLGPNVLFGNAQSASTSGLTFTESVVMQGGGGDGGGVEVTANFDGPYGVSMGPRGAYGAYGAIGRQYSINYHFDPIGCRG</sequence>
<dbReference type="NCBIfam" id="TIGR03696">
    <property type="entry name" value="Rhs_assc_core"/>
    <property type="match status" value="1"/>
</dbReference>
<dbReference type="PANTHER" id="PTHR32305:SF15">
    <property type="entry name" value="PROTEIN RHSA-RELATED"/>
    <property type="match status" value="1"/>
</dbReference>
<protein>
    <submittedName>
        <fullName evidence="3">YD repeat-containing protein</fullName>
    </submittedName>
</protein>
<dbReference type="PANTHER" id="PTHR32305">
    <property type="match status" value="1"/>
</dbReference>
<keyword evidence="1" id="KW-0677">Repeat</keyword>
<dbReference type="NCBIfam" id="TIGR01643">
    <property type="entry name" value="YD_repeat_2x"/>
    <property type="match status" value="4"/>
</dbReference>
<dbReference type="Pfam" id="PF05593">
    <property type="entry name" value="RHS_repeat"/>
    <property type="match status" value="2"/>
</dbReference>
<dbReference type="PATRIC" id="fig|1280954.3.peg.3375"/>
<gene>
    <name evidence="3" type="ORF">HPO_16720</name>
</gene>
<dbReference type="EMBL" id="ARYM01000025">
    <property type="protein sequence ID" value="KCZ97125.1"/>
    <property type="molecule type" value="Genomic_DNA"/>
</dbReference>
<evidence type="ECO:0000313" key="3">
    <source>
        <dbReference type="EMBL" id="KCZ97125.1"/>
    </source>
</evidence>
<feature type="domain" description="Teneurin-like YD-shell" evidence="2">
    <location>
        <begin position="860"/>
        <end position="1054"/>
    </location>
</feature>
<dbReference type="InterPro" id="IPR022385">
    <property type="entry name" value="Rhs_assc_core"/>
</dbReference>
<dbReference type="Gene3D" id="2.180.10.10">
    <property type="entry name" value="RHS repeat-associated core"/>
    <property type="match status" value="2"/>
</dbReference>
<dbReference type="Pfam" id="PF25023">
    <property type="entry name" value="TEN_YD-shell"/>
    <property type="match status" value="2"/>
</dbReference>
<feature type="domain" description="Teneurin-like YD-shell" evidence="2">
    <location>
        <begin position="565"/>
        <end position="678"/>
    </location>
</feature>
<evidence type="ECO:0000259" key="2">
    <source>
        <dbReference type="Pfam" id="PF25023"/>
    </source>
</evidence>
<accession>A0A062VAC3</accession>
<dbReference type="STRING" id="1280954.HPO_16720"/>
<dbReference type="eggNOG" id="COG3209">
    <property type="taxonomic scope" value="Bacteria"/>
</dbReference>
<keyword evidence="4" id="KW-1185">Reference proteome</keyword>
<proteinExistence type="predicted"/>
<dbReference type="InterPro" id="IPR056823">
    <property type="entry name" value="TEN-like_YD-shell"/>
</dbReference>
<evidence type="ECO:0000313" key="4">
    <source>
        <dbReference type="Proteomes" id="UP000027100"/>
    </source>
</evidence>
<dbReference type="InterPro" id="IPR006530">
    <property type="entry name" value="YD"/>
</dbReference>
<evidence type="ECO:0000256" key="1">
    <source>
        <dbReference type="ARBA" id="ARBA00022737"/>
    </source>
</evidence>
<reference evidence="3 4" key="1">
    <citation type="journal article" date="2014" name="Antonie Van Leeuwenhoek">
        <title>Hyphomonas beringensis sp. nov. and Hyphomonas chukchiensis sp. nov., isolated from surface seawater of the Bering Sea and Chukchi Sea.</title>
        <authorList>
            <person name="Li C."/>
            <person name="Lai Q."/>
            <person name="Li G."/>
            <person name="Dong C."/>
            <person name="Wang J."/>
            <person name="Liao Y."/>
            <person name="Shao Z."/>
        </authorList>
    </citation>
    <scope>NUCLEOTIDE SEQUENCE [LARGE SCALE GENOMIC DNA]</scope>
    <source>
        <strain evidence="3 4">PS728</strain>
    </source>
</reference>
<dbReference type="Proteomes" id="UP000027100">
    <property type="component" value="Unassembled WGS sequence"/>
</dbReference>
<name>A0A062VAC3_9PROT</name>
<organism evidence="3 4">
    <name type="scientific">Hyphomonas polymorpha PS728</name>
    <dbReference type="NCBI Taxonomy" id="1280954"/>
    <lineage>
        <taxon>Bacteria</taxon>
        <taxon>Pseudomonadati</taxon>
        <taxon>Pseudomonadota</taxon>
        <taxon>Alphaproteobacteria</taxon>
        <taxon>Hyphomonadales</taxon>
        <taxon>Hyphomonadaceae</taxon>
        <taxon>Hyphomonas</taxon>
    </lineage>
</organism>
<comment type="caution">
    <text evidence="3">The sequence shown here is derived from an EMBL/GenBank/DDBJ whole genome shotgun (WGS) entry which is preliminary data.</text>
</comment>
<dbReference type="InterPro" id="IPR050708">
    <property type="entry name" value="T6SS_VgrG/RHS"/>
</dbReference>
<dbReference type="InterPro" id="IPR031325">
    <property type="entry name" value="RHS_repeat"/>
</dbReference>